<evidence type="ECO:0000256" key="16">
    <source>
        <dbReference type="SAM" id="Phobius"/>
    </source>
</evidence>
<dbReference type="InterPro" id="IPR025669">
    <property type="entry name" value="AAA_dom"/>
</dbReference>
<proteinExistence type="inferred from homology"/>
<sequence>MKPPFIAHKKKETFNLKKELFKYTRNWKWFLLSIVLFVTAAFYSVRYSSVIYETSARIKITSQKANEIELPGNLSSLFDDFKVNQENEIEIIKSYRILEKVVEKLNLNVRYYFNDQRKYKQVWDLPFKPYPINSAKLLPKTGEYFIDFYENEYVISDVHLNEWRVNKNQINPVNNTYPFVIKIDSLRDVNKLYKQKFKIRFFSKKEATLRLLSGLKIEQIGKNSEVLKISLRNESSAKSEAILNEVIEQFNLDGVQDRKLIFQRTIDFVDERFGFLTKELDSIESKKKRFKEKNNLTDINLDTEHNLSDKSTSNAQKVNLETQLEIARILKTSLINKKSFNLLPANVGIGITGINDQIVLFNSKLIDFGKLRISGGANNPVVKNLKKNIDNLRQSILTSVIAYQKKSETALKNINEVDVKNRGFFNTIPKNEKILREIEREQTIKENLFIFLLQRREEAAINLVVTVPIVKVVDYAITNLIPVSENPKMLYVKAFVAGLVVPFIIFYLIFFVDTRIHTKEDIYTVVNDIDVVGNVPYTFRNKIFDGIYDNSLLAEEFRILRTNINFKLKKAQSNELASVLMVTSTKSNEGKTFCAVNLAIAYAALGKKVLLVEADFRNPKIDSYLNKDDSHGLSSYLIGDEFDYRNLITSNIIGETNLDILFSGEIPFAPAELLSNGKIDHILSSVKKEYDYIVLDTSSTKLYTDTFLISHFADFTVYVTRAGFTDKEDMLFSEEVIANGRLKNVNYILNYQETRSLIKNRKLRKN</sequence>
<evidence type="ECO:0000256" key="12">
    <source>
        <dbReference type="ARBA" id="ARBA00022989"/>
    </source>
</evidence>
<keyword evidence="10" id="KW-0418">Kinase</keyword>
<dbReference type="Pfam" id="PF13614">
    <property type="entry name" value="AAA_31"/>
    <property type="match status" value="1"/>
</dbReference>
<keyword evidence="7 19" id="KW-0808">Transferase</keyword>
<keyword evidence="6" id="KW-0997">Cell inner membrane</keyword>
<evidence type="ECO:0000256" key="2">
    <source>
        <dbReference type="ARBA" id="ARBA00007316"/>
    </source>
</evidence>
<keyword evidence="13 16" id="KW-0472">Membrane</keyword>
<dbReference type="PANTHER" id="PTHR32309:SF13">
    <property type="entry name" value="FERRIC ENTEROBACTIN TRANSPORT PROTEIN FEPE"/>
    <property type="match status" value="1"/>
</dbReference>
<dbReference type="Pfam" id="PF02706">
    <property type="entry name" value="Wzz"/>
    <property type="match status" value="1"/>
</dbReference>
<evidence type="ECO:0000256" key="13">
    <source>
        <dbReference type="ARBA" id="ARBA00023136"/>
    </source>
</evidence>
<evidence type="ECO:0000256" key="1">
    <source>
        <dbReference type="ARBA" id="ARBA00004429"/>
    </source>
</evidence>
<evidence type="ECO:0000256" key="11">
    <source>
        <dbReference type="ARBA" id="ARBA00022840"/>
    </source>
</evidence>
<dbReference type="NCBIfam" id="TIGR01007">
    <property type="entry name" value="eps_fam"/>
    <property type="match status" value="1"/>
</dbReference>
<evidence type="ECO:0000256" key="14">
    <source>
        <dbReference type="ARBA" id="ARBA00023137"/>
    </source>
</evidence>
<feature type="transmembrane region" description="Helical" evidence="16">
    <location>
        <begin position="27"/>
        <end position="45"/>
    </location>
</feature>
<dbReference type="PANTHER" id="PTHR32309">
    <property type="entry name" value="TYROSINE-PROTEIN KINASE"/>
    <property type="match status" value="1"/>
</dbReference>
<dbReference type="InterPro" id="IPR050445">
    <property type="entry name" value="Bact_polysacc_biosynth/exp"/>
</dbReference>
<keyword evidence="14" id="KW-0829">Tyrosine-protein kinase</keyword>
<dbReference type="SUPFAM" id="SSF52540">
    <property type="entry name" value="P-loop containing nucleoside triphosphate hydrolases"/>
    <property type="match status" value="1"/>
</dbReference>
<dbReference type="RefSeq" id="WP_265725550.1">
    <property type="nucleotide sequence ID" value="NZ_JAOSLC020000003.1"/>
</dbReference>
<dbReference type="InterPro" id="IPR027417">
    <property type="entry name" value="P-loop_NTPase"/>
</dbReference>
<evidence type="ECO:0000259" key="17">
    <source>
        <dbReference type="Pfam" id="PF02706"/>
    </source>
</evidence>
<dbReference type="Proteomes" id="UP001151478">
    <property type="component" value="Unassembled WGS sequence"/>
</dbReference>
<dbReference type="InterPro" id="IPR005702">
    <property type="entry name" value="Wzc-like_C"/>
</dbReference>
<evidence type="ECO:0000256" key="5">
    <source>
        <dbReference type="ARBA" id="ARBA00022475"/>
    </source>
</evidence>
<accession>A0ABT5SA18</accession>
<comment type="subcellular location">
    <subcellularLocation>
        <location evidence="1">Cell inner membrane</location>
        <topology evidence="1">Multi-pass membrane protein</topology>
    </subcellularLocation>
</comment>
<feature type="domain" description="Polysaccharide chain length determinant N-terminal" evidence="17">
    <location>
        <begin position="15"/>
        <end position="105"/>
    </location>
</feature>
<dbReference type="CDD" id="cd05387">
    <property type="entry name" value="BY-kinase"/>
    <property type="match status" value="1"/>
</dbReference>
<keyword evidence="12 16" id="KW-1133">Transmembrane helix</keyword>
<comment type="similarity">
    <text evidence="2">Belongs to the CpsD/CapB family.</text>
</comment>
<comment type="catalytic activity">
    <reaction evidence="15">
        <text>L-tyrosyl-[protein] + ATP = O-phospho-L-tyrosyl-[protein] + ADP + H(+)</text>
        <dbReference type="Rhea" id="RHEA:10596"/>
        <dbReference type="Rhea" id="RHEA-COMP:10136"/>
        <dbReference type="Rhea" id="RHEA-COMP:20101"/>
        <dbReference type="ChEBI" id="CHEBI:15378"/>
        <dbReference type="ChEBI" id="CHEBI:30616"/>
        <dbReference type="ChEBI" id="CHEBI:46858"/>
        <dbReference type="ChEBI" id="CHEBI:61978"/>
        <dbReference type="ChEBI" id="CHEBI:456216"/>
        <dbReference type="EC" id="2.7.10.2"/>
    </reaction>
</comment>
<evidence type="ECO:0000256" key="7">
    <source>
        <dbReference type="ARBA" id="ARBA00022679"/>
    </source>
</evidence>
<dbReference type="Gene3D" id="3.40.50.300">
    <property type="entry name" value="P-loop containing nucleotide triphosphate hydrolases"/>
    <property type="match status" value="1"/>
</dbReference>
<evidence type="ECO:0000256" key="8">
    <source>
        <dbReference type="ARBA" id="ARBA00022692"/>
    </source>
</evidence>
<feature type="transmembrane region" description="Helical" evidence="16">
    <location>
        <begin position="490"/>
        <end position="512"/>
    </location>
</feature>
<comment type="similarity">
    <text evidence="3">Belongs to the etk/wzc family.</text>
</comment>
<protein>
    <recommendedName>
        <fullName evidence="4">non-specific protein-tyrosine kinase</fullName>
        <ecNumber evidence="4">2.7.10.2</ecNumber>
    </recommendedName>
</protein>
<evidence type="ECO:0000313" key="20">
    <source>
        <dbReference type="Proteomes" id="UP001151478"/>
    </source>
</evidence>
<reference evidence="19" key="1">
    <citation type="submission" date="2023-02" db="EMBL/GenBank/DDBJ databases">
        <title>Polaribacter ponticola sp. nov., isolated from seawater.</title>
        <authorList>
            <person name="Baek J.H."/>
            <person name="Kim J.M."/>
            <person name="Choi D.G."/>
            <person name="Jeon C.O."/>
        </authorList>
    </citation>
    <scope>NUCLEOTIDE SEQUENCE</scope>
    <source>
        <strain evidence="19">MSW5</strain>
    </source>
</reference>
<evidence type="ECO:0000256" key="4">
    <source>
        <dbReference type="ARBA" id="ARBA00011903"/>
    </source>
</evidence>
<dbReference type="InterPro" id="IPR003856">
    <property type="entry name" value="LPS_length_determ_N"/>
</dbReference>
<keyword evidence="20" id="KW-1185">Reference proteome</keyword>
<evidence type="ECO:0000256" key="6">
    <source>
        <dbReference type="ARBA" id="ARBA00022519"/>
    </source>
</evidence>
<gene>
    <name evidence="19" type="ORF">N5A56_011300</name>
</gene>
<evidence type="ECO:0000256" key="3">
    <source>
        <dbReference type="ARBA" id="ARBA00008883"/>
    </source>
</evidence>
<keyword evidence="8 16" id="KW-0812">Transmembrane</keyword>
<comment type="caution">
    <text evidence="19">The sequence shown here is derived from an EMBL/GenBank/DDBJ whole genome shotgun (WGS) entry which is preliminary data.</text>
</comment>
<organism evidence="19 20">
    <name type="scientific">Polaribacter ponticola</name>
    <dbReference type="NCBI Taxonomy" id="2978475"/>
    <lineage>
        <taxon>Bacteria</taxon>
        <taxon>Pseudomonadati</taxon>
        <taxon>Bacteroidota</taxon>
        <taxon>Flavobacteriia</taxon>
        <taxon>Flavobacteriales</taxon>
        <taxon>Flavobacteriaceae</taxon>
    </lineage>
</organism>
<evidence type="ECO:0000313" key="19">
    <source>
        <dbReference type="EMBL" id="MDD7914964.1"/>
    </source>
</evidence>
<name>A0ABT5SA18_9FLAO</name>
<dbReference type="GO" id="GO:0004715">
    <property type="term" value="F:non-membrane spanning protein tyrosine kinase activity"/>
    <property type="evidence" value="ECO:0007669"/>
    <property type="project" value="UniProtKB-EC"/>
</dbReference>
<dbReference type="EMBL" id="JAOSLC020000003">
    <property type="protein sequence ID" value="MDD7914964.1"/>
    <property type="molecule type" value="Genomic_DNA"/>
</dbReference>
<evidence type="ECO:0000256" key="10">
    <source>
        <dbReference type="ARBA" id="ARBA00022777"/>
    </source>
</evidence>
<keyword evidence="5" id="KW-1003">Cell membrane</keyword>
<evidence type="ECO:0000256" key="9">
    <source>
        <dbReference type="ARBA" id="ARBA00022741"/>
    </source>
</evidence>
<evidence type="ECO:0000256" key="15">
    <source>
        <dbReference type="ARBA" id="ARBA00051245"/>
    </source>
</evidence>
<dbReference type="EC" id="2.7.10.2" evidence="4"/>
<feature type="domain" description="AAA" evidence="18">
    <location>
        <begin position="579"/>
        <end position="708"/>
    </location>
</feature>
<evidence type="ECO:0000259" key="18">
    <source>
        <dbReference type="Pfam" id="PF13614"/>
    </source>
</evidence>
<keyword evidence="9" id="KW-0547">Nucleotide-binding</keyword>
<keyword evidence="11" id="KW-0067">ATP-binding</keyword>